<feature type="domain" description="Nudix hydrolase" evidence="1">
    <location>
        <begin position="36"/>
        <end position="159"/>
    </location>
</feature>
<dbReference type="EMBL" id="CP009533">
    <property type="protein sequence ID" value="AIS19664.1"/>
    <property type="molecule type" value="Genomic_DNA"/>
</dbReference>
<dbReference type="InterPro" id="IPR000086">
    <property type="entry name" value="NUDIX_hydrolase_dom"/>
</dbReference>
<evidence type="ECO:0000313" key="2">
    <source>
        <dbReference type="EMBL" id="AIS19664.1"/>
    </source>
</evidence>
<dbReference type="InterPro" id="IPR029401">
    <property type="entry name" value="Nudix_N"/>
</dbReference>
<dbReference type="PROSITE" id="PS51462">
    <property type="entry name" value="NUDIX"/>
    <property type="match status" value="1"/>
</dbReference>
<dbReference type="Gene3D" id="2.20.70.10">
    <property type="match status" value="1"/>
</dbReference>
<dbReference type="Pfam" id="PF00293">
    <property type="entry name" value="NUDIX"/>
    <property type="match status" value="1"/>
</dbReference>
<dbReference type="eggNOG" id="COG1051">
    <property type="taxonomic scope" value="Bacteria"/>
</dbReference>
<dbReference type="STRING" id="216142.LT40_20645"/>
<dbReference type="KEGG" id="prh:LT40_20645"/>
<dbReference type="Proteomes" id="UP000029499">
    <property type="component" value="Chromosome"/>
</dbReference>
<dbReference type="HOGENOM" id="CLU_037162_16_1_6"/>
<dbReference type="Gene3D" id="3.90.79.10">
    <property type="entry name" value="Nucleoside Triphosphate Pyrophosphohydrolase"/>
    <property type="match status" value="1"/>
</dbReference>
<organism evidence="2 3">
    <name type="scientific">Pseudomonas rhizosphaerae</name>
    <dbReference type="NCBI Taxonomy" id="216142"/>
    <lineage>
        <taxon>Bacteria</taxon>
        <taxon>Pseudomonadati</taxon>
        <taxon>Pseudomonadota</taxon>
        <taxon>Gammaproteobacteria</taxon>
        <taxon>Pseudomonadales</taxon>
        <taxon>Pseudomonadaceae</taxon>
        <taxon>Pseudomonas</taxon>
    </lineage>
</organism>
<gene>
    <name evidence="2" type="ORF">LT40_20645</name>
</gene>
<keyword evidence="3" id="KW-1185">Reference proteome</keyword>
<evidence type="ECO:0000313" key="3">
    <source>
        <dbReference type="Proteomes" id="UP000029499"/>
    </source>
</evidence>
<proteinExistence type="predicted"/>
<reference evidence="2 3" key="1">
    <citation type="journal article" date="2015" name="J. Biotechnol.">
        <title>Complete genome sequence of Pseudomonas rhizosphaerae IH5T (=DSM 16299T), a phosphate-solubilizing rhizobacterium for bacterial biofertilizer.</title>
        <authorList>
            <person name="Kwak Y."/>
            <person name="Jung B.K."/>
            <person name="Shin J.H."/>
        </authorList>
    </citation>
    <scope>NUCLEOTIDE SEQUENCE [LARGE SCALE GENOMIC DNA]</scope>
    <source>
        <strain evidence="2">DSM 16299</strain>
    </source>
</reference>
<evidence type="ECO:0000259" key="1">
    <source>
        <dbReference type="PROSITE" id="PS51462"/>
    </source>
</evidence>
<dbReference type="SUPFAM" id="SSF55811">
    <property type="entry name" value="Nudix"/>
    <property type="match status" value="1"/>
</dbReference>
<dbReference type="RefSeq" id="WP_043193021.1">
    <property type="nucleotide sequence ID" value="NZ_CP009533.1"/>
</dbReference>
<dbReference type="PANTHER" id="PTHR43222">
    <property type="entry name" value="NUDIX HYDROLASE 23"/>
    <property type="match status" value="1"/>
</dbReference>
<dbReference type="Pfam" id="PF14803">
    <property type="entry name" value="Zn_ribbon_Nudix"/>
    <property type="match status" value="1"/>
</dbReference>
<name>A0A089YVK8_9PSED</name>
<dbReference type="InterPro" id="IPR015797">
    <property type="entry name" value="NUDIX_hydrolase-like_dom_sf"/>
</dbReference>
<dbReference type="GO" id="GO:0003824">
    <property type="term" value="F:catalytic activity"/>
    <property type="evidence" value="ECO:0007669"/>
    <property type="project" value="UniProtKB-ARBA"/>
</dbReference>
<dbReference type="OrthoDB" id="5417595at2"/>
<dbReference type="CDD" id="cd04511">
    <property type="entry name" value="NUDIX_Hydrolase"/>
    <property type="match status" value="1"/>
</dbReference>
<sequence>MNFCSHCGNPVTLSIPAGDTRPRFVCGHCHRVHYQNPKVVAGCIAVWQDQVLLCRRAIEPRSGFWTLPAGFMENGETLPQAASRETLEEACAQVTDLHLYTVFDLPHISQVQVFYRAEMAAPVFAVGEESLEVGLFSQNQIPWAELAFPTVGRTLEYFFADRLEHRYPVRNECVGPLLARSPRT</sequence>
<protein>
    <submittedName>
        <fullName evidence="2">ADP-ribose pyrophosphatase</fullName>
    </submittedName>
</protein>
<accession>A0A089YVK8</accession>
<dbReference type="PANTHER" id="PTHR43222:SF2">
    <property type="entry name" value="NUDIX HYDROLASE 23, CHLOROPLASTIC"/>
    <property type="match status" value="1"/>
</dbReference>
<dbReference type="AlphaFoldDB" id="A0A089YVK8"/>